<protein>
    <submittedName>
        <fullName evidence="1">22311_t:CDS:1</fullName>
    </submittedName>
</protein>
<feature type="non-terminal residue" evidence="1">
    <location>
        <position position="409"/>
    </location>
</feature>
<evidence type="ECO:0000313" key="2">
    <source>
        <dbReference type="Proteomes" id="UP000789405"/>
    </source>
</evidence>
<gene>
    <name evidence="1" type="ORF">DERYTH_LOCUS21932</name>
</gene>
<feature type="non-terminal residue" evidence="1">
    <location>
        <position position="1"/>
    </location>
</feature>
<reference evidence="1" key="1">
    <citation type="submission" date="2021-06" db="EMBL/GenBank/DDBJ databases">
        <authorList>
            <person name="Kallberg Y."/>
            <person name="Tangrot J."/>
            <person name="Rosling A."/>
        </authorList>
    </citation>
    <scope>NUCLEOTIDE SEQUENCE</scope>
    <source>
        <strain evidence="1">MA453B</strain>
    </source>
</reference>
<evidence type="ECO:0000313" key="1">
    <source>
        <dbReference type="EMBL" id="CAG8793692.1"/>
    </source>
</evidence>
<dbReference type="AlphaFoldDB" id="A0A9N9P7D9"/>
<keyword evidence="2" id="KW-1185">Reference proteome</keyword>
<dbReference type="Proteomes" id="UP000789405">
    <property type="component" value="Unassembled WGS sequence"/>
</dbReference>
<proteinExistence type="predicted"/>
<comment type="caution">
    <text evidence="1">The sequence shown here is derived from an EMBL/GenBank/DDBJ whole genome shotgun (WGS) entry which is preliminary data.</text>
</comment>
<name>A0A9N9P7D9_9GLOM</name>
<accession>A0A9N9P7D9</accession>
<sequence>YNSTTKTFECLNSSIDYSGLQSESSHTIIVNQLSGFSTIAVLLFNVAVYGVTSRLNLRITCIVDDLLILSYTKVVELGFKFAKGDIEGIPFYRDPYKFVFQAVLSEEHASRLLGQQRLYLNAVLDGDEKGFVKNFQRLYLKYCLMFYLKKHIFTKNPFPGMEEPNERNDTFGKIYQELPADVNDDDKIYNYIRIIKGGANKIDKGIINIPGIRRGIFQYFTYSHRTNEGKYFTYLRRTNEDNDMNSGESKETNVKMYWLVIPDIYEFGNDIIYNCNKRFDEKKKDIEKGTTINDIDDENIKNIIDDINDIDDENIKNIIDDIKNIIGDINDIDDENIKNIIDDINKNIIYDIINAFKNDDNTDNKDDKPDIEDPNYGDKSDIRENIIETLANPNHENIEIFNDNFLDKS</sequence>
<dbReference type="EMBL" id="CAJVPY010029060">
    <property type="protein sequence ID" value="CAG8793692.1"/>
    <property type="molecule type" value="Genomic_DNA"/>
</dbReference>
<organism evidence="1 2">
    <name type="scientific">Dentiscutata erythropus</name>
    <dbReference type="NCBI Taxonomy" id="1348616"/>
    <lineage>
        <taxon>Eukaryota</taxon>
        <taxon>Fungi</taxon>
        <taxon>Fungi incertae sedis</taxon>
        <taxon>Mucoromycota</taxon>
        <taxon>Glomeromycotina</taxon>
        <taxon>Glomeromycetes</taxon>
        <taxon>Diversisporales</taxon>
        <taxon>Gigasporaceae</taxon>
        <taxon>Dentiscutata</taxon>
    </lineage>
</organism>